<comment type="caution">
    <text evidence="2">The sequence shown here is derived from an EMBL/GenBank/DDBJ whole genome shotgun (WGS) entry which is preliminary data.</text>
</comment>
<dbReference type="EMBL" id="BDIP01006094">
    <property type="protein sequence ID" value="GIQ90371.1"/>
    <property type="molecule type" value="Genomic_DNA"/>
</dbReference>
<feature type="compositionally biased region" description="Basic residues" evidence="1">
    <location>
        <begin position="117"/>
        <end position="126"/>
    </location>
</feature>
<feature type="compositionally biased region" description="Polar residues" evidence="1">
    <location>
        <begin position="57"/>
        <end position="79"/>
    </location>
</feature>
<name>A0A9K3GQ20_9EUKA</name>
<accession>A0A9K3GQ20</accession>
<feature type="non-terminal residue" evidence="2">
    <location>
        <position position="1"/>
    </location>
</feature>
<feature type="region of interest" description="Disordered" evidence="1">
    <location>
        <begin position="1"/>
        <end position="33"/>
    </location>
</feature>
<protein>
    <submittedName>
        <fullName evidence="2">Uncharacterized protein</fullName>
    </submittedName>
</protein>
<evidence type="ECO:0000313" key="3">
    <source>
        <dbReference type="Proteomes" id="UP000265618"/>
    </source>
</evidence>
<sequence length="146" mass="15443">MDPYQQPNADASGLGLFQPPNQSTRLGTATSFPLPATRIYPGSGLTDGPASAVLYNDNSPYLSSCSDHTASCSDQSRSMSDLEGPDPGGPDDNGDIVMSGIGALAPPQPAPAYAMHRERKRRHHEHRSGGGKGYSPPLRDQTHSLQ</sequence>
<reference evidence="2 3" key="1">
    <citation type="journal article" date="2018" name="PLoS ONE">
        <title>The draft genome of Kipferlia bialata reveals reductive genome evolution in fornicate parasites.</title>
        <authorList>
            <person name="Tanifuji G."/>
            <person name="Takabayashi S."/>
            <person name="Kume K."/>
            <person name="Takagi M."/>
            <person name="Nakayama T."/>
            <person name="Kamikawa R."/>
            <person name="Inagaki Y."/>
            <person name="Hashimoto T."/>
        </authorList>
    </citation>
    <scope>NUCLEOTIDE SEQUENCE [LARGE SCALE GENOMIC DNA]</scope>
    <source>
        <strain evidence="2">NY0173</strain>
    </source>
</reference>
<organism evidence="2 3">
    <name type="scientific">Kipferlia bialata</name>
    <dbReference type="NCBI Taxonomy" id="797122"/>
    <lineage>
        <taxon>Eukaryota</taxon>
        <taxon>Metamonada</taxon>
        <taxon>Carpediemonas-like organisms</taxon>
        <taxon>Kipferlia</taxon>
    </lineage>
</organism>
<feature type="compositionally biased region" description="Polar residues" evidence="1">
    <location>
        <begin position="19"/>
        <end position="31"/>
    </location>
</feature>
<evidence type="ECO:0000313" key="2">
    <source>
        <dbReference type="EMBL" id="GIQ90371.1"/>
    </source>
</evidence>
<keyword evidence="3" id="KW-1185">Reference proteome</keyword>
<dbReference type="AlphaFoldDB" id="A0A9K3GQ20"/>
<dbReference type="Proteomes" id="UP000265618">
    <property type="component" value="Unassembled WGS sequence"/>
</dbReference>
<evidence type="ECO:0000256" key="1">
    <source>
        <dbReference type="SAM" id="MobiDB-lite"/>
    </source>
</evidence>
<gene>
    <name evidence="2" type="ORF">KIPB_013141</name>
</gene>
<feature type="region of interest" description="Disordered" evidence="1">
    <location>
        <begin position="57"/>
        <end position="146"/>
    </location>
</feature>
<proteinExistence type="predicted"/>